<evidence type="ECO:0000313" key="4">
    <source>
        <dbReference type="Proteomes" id="UP000326061"/>
    </source>
</evidence>
<dbReference type="GO" id="GO:0006402">
    <property type="term" value="P:mRNA catabolic process"/>
    <property type="evidence" value="ECO:0007669"/>
    <property type="project" value="TreeGrafter"/>
</dbReference>
<dbReference type="InterPro" id="IPR012340">
    <property type="entry name" value="NA-bd_OB-fold"/>
</dbReference>
<dbReference type="InterPro" id="IPR054561">
    <property type="entry name" value="RNR_OB1_N"/>
</dbReference>
<dbReference type="PROSITE" id="PS01175">
    <property type="entry name" value="RIBONUCLEASE_II"/>
    <property type="match status" value="1"/>
</dbReference>
<gene>
    <name evidence="3" type="ORF">FJR47_02275</name>
</gene>
<dbReference type="Pfam" id="PF00773">
    <property type="entry name" value="RNB"/>
    <property type="match status" value="1"/>
</dbReference>
<proteinExistence type="predicted"/>
<dbReference type="InterPro" id="IPR022966">
    <property type="entry name" value="RNase_II/R_CS"/>
</dbReference>
<dbReference type="InterPro" id="IPR001900">
    <property type="entry name" value="RNase_II/R"/>
</dbReference>
<dbReference type="GO" id="GO:0004540">
    <property type="term" value="F:RNA nuclease activity"/>
    <property type="evidence" value="ECO:0007669"/>
    <property type="project" value="InterPro"/>
</dbReference>
<sequence length="648" mass="74409">MKSLLIKLTTGLSEQDVTSEEEEHINDFLIKKYITKKENIYKFNSKYRAGTVGIIQHDTAYLNVIGEYVRDLFMGEGDLANAKEGDLVIVQRLLGKRGTPSAKVVEVLGRAQTYSVAYIISSDGRKSLVDLKTEYPTGVEISQEELDLYDYGDIFKIDNQNFTIMEHLGNIKDPLVDEKIVLAQFNKHDEFEPEVLKLASSFEEVDALKYSSRTDLRELPFCTIDPVTAKDFDDAIYWDDKNSTLYVAIADVSEYVTPFGAIDNEAIYRSFSIYLPHRSIPMLPRQLSETLCSLQPHIDRLAYVFEIKLNLDSLEVVRSKVYEAIIHSQRRFNYEEIDDFLEGRLEAQNESEKMIFEYISKLKVITDRLKEKRLEVGYNFRSNELEMFIDENSNITHTTYAEETPSHALIEDCMLLANKEAAKRFKKGIFRIHEPPTQAKLQNLYQELAGIGIYVDIKASIKDTITQIQNQAEEMGLSSEVDTLIIQSQMQARYAPFNVGHFGLGFDEYTHFTSPIRRYSDLIVHRLLKAIARGDKEESSYVLRNVESLCMSVSEKEREASTVENEFMARKFTRWANENIGSVFKARITSTDPYLKAELHDEIQGARFLINHGLDAQLFEDVKVRIDKADIAKAKIYASVIERIERES</sequence>
<dbReference type="PANTHER" id="PTHR23355">
    <property type="entry name" value="RIBONUCLEASE"/>
    <property type="match status" value="1"/>
</dbReference>
<dbReference type="SUPFAM" id="SSF50249">
    <property type="entry name" value="Nucleic acid-binding proteins"/>
    <property type="match status" value="1"/>
</dbReference>
<keyword evidence="1" id="KW-0540">Nuclease</keyword>
<dbReference type="KEGG" id="suln:FJR47_02275"/>
<dbReference type="EMBL" id="CP041166">
    <property type="protein sequence ID" value="QFR44200.1"/>
    <property type="molecule type" value="Genomic_DNA"/>
</dbReference>
<dbReference type="Proteomes" id="UP000326061">
    <property type="component" value="Chromosome"/>
</dbReference>
<dbReference type="InterPro" id="IPR057293">
    <property type="entry name" value="RNR_OB2"/>
</dbReference>
<dbReference type="AlphaFoldDB" id="A0AAJ4DNP2"/>
<reference evidence="4" key="1">
    <citation type="submission" date="2019-06" db="EMBL/GenBank/DDBJ databases">
        <title>Sulfurimonas gotlandica sp. nov., a chemoautotrophic and psychrotolerant epsilonproteobacterium isolated from a pelagic redoxcline, and an emended description of the genus Sulfurimonas.</title>
        <authorList>
            <person name="Wang S."/>
            <person name="Jiang L."/>
            <person name="Shao Z."/>
        </authorList>
    </citation>
    <scope>NUCLEOTIDE SEQUENCE [LARGE SCALE GENOMIC DNA]</scope>
    <source>
        <strain evidence="4">1-1N</strain>
    </source>
</reference>
<keyword evidence="1" id="KW-0378">Hydrolase</keyword>
<evidence type="ECO:0000256" key="1">
    <source>
        <dbReference type="ARBA" id="ARBA00022839"/>
    </source>
</evidence>
<dbReference type="PANTHER" id="PTHR23355:SF9">
    <property type="entry name" value="DIS3-LIKE EXONUCLEASE 2"/>
    <property type="match status" value="1"/>
</dbReference>
<organism evidence="3 4">
    <name type="scientific">Sulfurimonas xiamenensis</name>
    <dbReference type="NCBI Taxonomy" id="2590021"/>
    <lineage>
        <taxon>Bacteria</taxon>
        <taxon>Pseudomonadati</taxon>
        <taxon>Campylobacterota</taxon>
        <taxon>Epsilonproteobacteria</taxon>
        <taxon>Campylobacterales</taxon>
        <taxon>Sulfurimonadaceae</taxon>
        <taxon>Sulfurimonas</taxon>
    </lineage>
</organism>
<dbReference type="GO" id="GO:0004527">
    <property type="term" value="F:exonuclease activity"/>
    <property type="evidence" value="ECO:0007669"/>
    <property type="project" value="UniProtKB-KW"/>
</dbReference>
<keyword evidence="1" id="KW-0269">Exonuclease</keyword>
<dbReference type="Pfam" id="PF22896">
    <property type="entry name" value="OB_RNR_1st"/>
    <property type="match status" value="1"/>
</dbReference>
<dbReference type="InterPro" id="IPR050180">
    <property type="entry name" value="RNR_Ribonuclease"/>
</dbReference>
<keyword evidence="4" id="KW-1185">Reference proteome</keyword>
<protein>
    <submittedName>
        <fullName evidence="3">VacB/RNase II family 3'-5' exoribonuclease</fullName>
    </submittedName>
</protein>
<evidence type="ECO:0000313" key="3">
    <source>
        <dbReference type="EMBL" id="QFR44200.1"/>
    </source>
</evidence>
<dbReference type="SMART" id="SM00955">
    <property type="entry name" value="RNB"/>
    <property type="match status" value="1"/>
</dbReference>
<name>A0AAJ4DNP2_9BACT</name>
<evidence type="ECO:0000259" key="2">
    <source>
        <dbReference type="SMART" id="SM00955"/>
    </source>
</evidence>
<dbReference type="GO" id="GO:0005829">
    <property type="term" value="C:cytosol"/>
    <property type="evidence" value="ECO:0007669"/>
    <property type="project" value="TreeGrafter"/>
</dbReference>
<dbReference type="Pfam" id="PF24190">
    <property type="entry name" value="OB_RNR_2nd"/>
    <property type="match status" value="1"/>
</dbReference>
<accession>A0AAJ4DNP2</accession>
<feature type="domain" description="RNB" evidence="2">
    <location>
        <begin position="213"/>
        <end position="534"/>
    </location>
</feature>
<dbReference type="GO" id="GO:0003723">
    <property type="term" value="F:RNA binding"/>
    <property type="evidence" value="ECO:0007669"/>
    <property type="project" value="InterPro"/>
</dbReference>